<accession>A0AAD5QUL6</accession>
<dbReference type="Proteomes" id="UP001196413">
    <property type="component" value="Unassembled WGS sequence"/>
</dbReference>
<comment type="caution">
    <text evidence="2">The sequence shown here is derived from an EMBL/GenBank/DDBJ whole genome shotgun (WGS) entry which is preliminary data.</text>
</comment>
<reference evidence="2" key="1">
    <citation type="submission" date="2021-06" db="EMBL/GenBank/DDBJ databases">
        <title>Parelaphostrongylus tenuis whole genome reference sequence.</title>
        <authorList>
            <person name="Garwood T.J."/>
            <person name="Larsen P.A."/>
            <person name="Fountain-Jones N.M."/>
            <person name="Garbe J.R."/>
            <person name="Macchietto M.G."/>
            <person name="Kania S.A."/>
            <person name="Gerhold R.W."/>
            <person name="Richards J.E."/>
            <person name="Wolf T.M."/>
        </authorList>
    </citation>
    <scope>NUCLEOTIDE SEQUENCE</scope>
    <source>
        <strain evidence="2">MNPRO001-30</strain>
        <tissue evidence="2">Meninges</tissue>
    </source>
</reference>
<dbReference type="EMBL" id="JAHQIW010004372">
    <property type="protein sequence ID" value="KAJ1362109.1"/>
    <property type="molecule type" value="Genomic_DNA"/>
</dbReference>
<organism evidence="2 3">
    <name type="scientific">Parelaphostrongylus tenuis</name>
    <name type="common">Meningeal worm</name>
    <dbReference type="NCBI Taxonomy" id="148309"/>
    <lineage>
        <taxon>Eukaryota</taxon>
        <taxon>Metazoa</taxon>
        <taxon>Ecdysozoa</taxon>
        <taxon>Nematoda</taxon>
        <taxon>Chromadorea</taxon>
        <taxon>Rhabditida</taxon>
        <taxon>Rhabditina</taxon>
        <taxon>Rhabditomorpha</taxon>
        <taxon>Strongyloidea</taxon>
        <taxon>Metastrongylidae</taxon>
        <taxon>Parelaphostrongylus</taxon>
    </lineage>
</organism>
<dbReference type="AlphaFoldDB" id="A0AAD5QUL6"/>
<evidence type="ECO:0000256" key="1">
    <source>
        <dbReference type="SAM" id="SignalP"/>
    </source>
</evidence>
<protein>
    <submittedName>
        <fullName evidence="2">Uncharacterized protein</fullName>
    </submittedName>
</protein>
<proteinExistence type="predicted"/>
<keyword evidence="1" id="KW-0732">Signal</keyword>
<feature type="chain" id="PRO_5042124817" evidence="1">
    <location>
        <begin position="20"/>
        <end position="82"/>
    </location>
</feature>
<keyword evidence="3" id="KW-1185">Reference proteome</keyword>
<evidence type="ECO:0000313" key="2">
    <source>
        <dbReference type="EMBL" id="KAJ1362109.1"/>
    </source>
</evidence>
<name>A0AAD5QUL6_PARTN</name>
<sequence>MKAIYAFPLMLMFIMLVQAQLKRCSNEGHGPCLNGNCPLGSTCTENNICCEDSKIIDVITAAPTITTTTSSASHSQESEENE</sequence>
<gene>
    <name evidence="2" type="ORF">KIN20_021528</name>
</gene>
<evidence type="ECO:0000313" key="3">
    <source>
        <dbReference type="Proteomes" id="UP001196413"/>
    </source>
</evidence>
<feature type="signal peptide" evidence="1">
    <location>
        <begin position="1"/>
        <end position="19"/>
    </location>
</feature>